<name>A0A4P2VL21_FLUSA</name>
<gene>
    <name evidence="3" type="ORF">JCM31447_24500</name>
</gene>
<feature type="domain" description="Carbamoyltransferase C-terminal" evidence="2">
    <location>
        <begin position="82"/>
        <end position="251"/>
    </location>
</feature>
<keyword evidence="1" id="KW-0472">Membrane</keyword>
<dbReference type="AlphaFoldDB" id="A0A4P2VL21"/>
<dbReference type="Gene3D" id="3.90.870.20">
    <property type="entry name" value="Carbamoyltransferase, C-terminal domain"/>
    <property type="match status" value="1"/>
</dbReference>
<dbReference type="InterPro" id="IPR051338">
    <property type="entry name" value="NodU/CmcH_Carbamoyltrnsfr"/>
</dbReference>
<evidence type="ECO:0000259" key="2">
    <source>
        <dbReference type="Pfam" id="PF16861"/>
    </source>
</evidence>
<dbReference type="RefSeq" id="WP_216678672.1">
    <property type="nucleotide sequence ID" value="NZ_AP019368.1"/>
</dbReference>
<dbReference type="EMBL" id="AP019368">
    <property type="protein sequence ID" value="BBH53996.1"/>
    <property type="molecule type" value="Genomic_DNA"/>
</dbReference>
<dbReference type="PANTHER" id="PTHR34847:SF1">
    <property type="entry name" value="NODULATION PROTEIN U"/>
    <property type="match status" value="1"/>
</dbReference>
<protein>
    <recommendedName>
        <fullName evidence="2">Carbamoyltransferase C-terminal domain-containing protein</fullName>
    </recommendedName>
</protein>
<keyword evidence="1" id="KW-1133">Transmembrane helix</keyword>
<dbReference type="Proteomes" id="UP000291236">
    <property type="component" value="Chromosome"/>
</dbReference>
<sequence length="261" mass="30051">MDTFIVEGVKQIYILPCMGDGGLALAAAVSVPYLKMKNKVHVPNMLLGPTSGKTVDNINLLNLKYPTLTYFKPNDIYKTIVNLLKNNKVIGLFRGRMEFGPRALCNRSIIYHCKDKTINDWLNKRMNRTEFMPFAPVVSEDFASRSFKNWQYNNIAAEYMTITYDCEEKFIESCPAVVHIDNTARPQIVYKNKDPFMYNLLSEWYKASDQVALINTSFNKHEEPIVCDAKDAFDALKSGMIDFIVMNEEIIVHLKERETYN</sequence>
<keyword evidence="1" id="KW-0812">Transmembrane</keyword>
<feature type="transmembrane region" description="Helical" evidence="1">
    <location>
        <begin position="12"/>
        <end position="34"/>
    </location>
</feature>
<dbReference type="InterPro" id="IPR038152">
    <property type="entry name" value="Carbam_trans_C_sf"/>
</dbReference>
<keyword evidence="4" id="KW-1185">Reference proteome</keyword>
<evidence type="ECO:0000256" key="1">
    <source>
        <dbReference type="SAM" id="Phobius"/>
    </source>
</evidence>
<evidence type="ECO:0000313" key="4">
    <source>
        <dbReference type="Proteomes" id="UP000291236"/>
    </source>
</evidence>
<evidence type="ECO:0000313" key="3">
    <source>
        <dbReference type="EMBL" id="BBH53996.1"/>
    </source>
</evidence>
<dbReference type="Pfam" id="PF16861">
    <property type="entry name" value="Carbam_trans_C"/>
    <property type="match status" value="1"/>
</dbReference>
<dbReference type="KEGG" id="sbf:JCM31447_24500"/>
<dbReference type="InterPro" id="IPR031730">
    <property type="entry name" value="Carbam_trans_C"/>
</dbReference>
<dbReference type="PANTHER" id="PTHR34847">
    <property type="entry name" value="NODULATION PROTEIN U"/>
    <property type="match status" value="1"/>
</dbReference>
<proteinExistence type="predicted"/>
<organism evidence="3 4">
    <name type="scientific">Fluviispira sanaruensis</name>
    <dbReference type="NCBI Taxonomy" id="2493639"/>
    <lineage>
        <taxon>Bacteria</taxon>
        <taxon>Pseudomonadati</taxon>
        <taxon>Bdellovibrionota</taxon>
        <taxon>Oligoflexia</taxon>
        <taxon>Silvanigrellales</taxon>
        <taxon>Silvanigrellaceae</taxon>
        <taxon>Fluviispira</taxon>
    </lineage>
</organism>
<reference evidence="3 4" key="1">
    <citation type="submission" date="2018-12" db="EMBL/GenBank/DDBJ databases">
        <title>Rubrispira sanarue gen. nov., sp., nov., a member of the order Silvanigrellales, isolated from a brackish lake in Hamamatsu Japan.</title>
        <authorList>
            <person name="Maejima Y."/>
            <person name="Iino T."/>
            <person name="Muraguchi Y."/>
            <person name="Fukuda K."/>
            <person name="Nojiri H."/>
            <person name="Ohkuma M."/>
            <person name="Moriuchi R."/>
            <person name="Dohra H."/>
            <person name="Kimbara K."/>
            <person name="Shintani M."/>
        </authorList>
    </citation>
    <scope>NUCLEOTIDE SEQUENCE [LARGE SCALE GENOMIC DNA]</scope>
    <source>
        <strain evidence="3 4">RF1110005</strain>
    </source>
</reference>
<accession>A0A4P2VL21</accession>